<evidence type="ECO:0000256" key="5">
    <source>
        <dbReference type="RuleBase" id="RU003968"/>
    </source>
</evidence>
<comment type="caution">
    <text evidence="8">The sequence shown here is derived from an EMBL/GenBank/DDBJ whole genome shotgun (WGS) entry which is preliminary data.</text>
</comment>
<proteinExistence type="inferred from homology"/>
<keyword evidence="3 5" id="KW-0274">FAD</keyword>
<evidence type="ECO:0000313" key="8">
    <source>
        <dbReference type="EMBL" id="THU57172.1"/>
    </source>
</evidence>
<dbReference type="PIRSF" id="PIRSF000137">
    <property type="entry name" value="Alcohol_oxidase"/>
    <property type="match status" value="1"/>
</dbReference>
<keyword evidence="4" id="KW-1015">Disulfide bond</keyword>
<evidence type="ECO:0000256" key="2">
    <source>
        <dbReference type="ARBA" id="ARBA00022729"/>
    </source>
</evidence>
<dbReference type="PROSITE" id="PS00623">
    <property type="entry name" value="GMC_OXRED_1"/>
    <property type="match status" value="1"/>
</dbReference>
<dbReference type="Pfam" id="PF05199">
    <property type="entry name" value="GMC_oxred_C"/>
    <property type="match status" value="1"/>
</dbReference>
<feature type="binding site" evidence="3">
    <location>
        <position position="124"/>
    </location>
    <ligand>
        <name>FAD</name>
        <dbReference type="ChEBI" id="CHEBI:57692"/>
    </ligand>
</feature>
<sequence>MPRLQSPCLVFRSHRWFLGFLIDPIVVSPLAGYAGFTCDATVFPKEAEYDYIIVGGGTAGCPLAATLSESHRVLVLERGGAPGEFPSLAGQDGFLRTLVDTDARDSPAQPFTSDEGVPNARGRVLGGSSAINAGFYSRAHPSFFDDGGAGGTVAAWNMGLVNESYEWVERAVAFRPVLRSWQAAVRDGLLEAGVTPYNGFTVEHVVGTKIGAATFDSHGRRHSAADLLRFANPTNIKVAIRATVHRILLNPVLPGSLSLSLSLCGRYRCPSDLASMVLGRRYWFGSCDQPSSPPCPLLGSSGRWRAKDEVMAAGVVYRDGLGRHHRAKTRPGGEVILSAGALGSPQLLLLSGIGPRPYLSAWGIPVALHHPSVGRHMYDNPRNSISFIPAVPVDNSLIQVVGIPGADASFVEAASNIVPFHSPAPSVFLHQSASPFFVTVATLMEKVPGPASEGSLRLASLDARDNPLVRFNYFSRPEDLARCVAGVRRLGDVLYGRSMKEFRAGATGLRGGRAGRRDTRFVGPALPANMSDDAAVAAFCRRTVSTLWHYHGGCASGKVVDGDFRVMGAAALRVVDGSTFRVSPGTNPQATVMMMGRYVGLKMLQERRNRWPHA</sequence>
<evidence type="ECO:0000259" key="7">
    <source>
        <dbReference type="PROSITE" id="PS00624"/>
    </source>
</evidence>
<comment type="cofactor">
    <cofactor evidence="3">
        <name>FAD</name>
        <dbReference type="ChEBI" id="CHEBI:57692"/>
    </cofactor>
</comment>
<dbReference type="GO" id="GO:0050660">
    <property type="term" value="F:flavin adenine dinucleotide binding"/>
    <property type="evidence" value="ECO:0007669"/>
    <property type="project" value="InterPro"/>
</dbReference>
<evidence type="ECO:0000256" key="4">
    <source>
        <dbReference type="PIRSR" id="PIRSR000137-3"/>
    </source>
</evidence>
<keyword evidence="5" id="KW-0285">Flavoprotein</keyword>
<dbReference type="InterPro" id="IPR036188">
    <property type="entry name" value="FAD/NAD-bd_sf"/>
</dbReference>
<dbReference type="PANTHER" id="PTHR45968">
    <property type="entry name" value="OSJNBA0019K04.7 PROTEIN"/>
    <property type="match status" value="1"/>
</dbReference>
<evidence type="ECO:0000259" key="6">
    <source>
        <dbReference type="PROSITE" id="PS00623"/>
    </source>
</evidence>
<feature type="domain" description="Glucose-methanol-choline oxidoreductase N-terminal" evidence="6">
    <location>
        <begin position="122"/>
        <end position="145"/>
    </location>
</feature>
<comment type="similarity">
    <text evidence="1 5">Belongs to the GMC oxidoreductase family.</text>
</comment>
<dbReference type="PANTHER" id="PTHR45968:SF2">
    <property type="entry name" value="(R)-MANDELONITRILE LYASE-LIKE"/>
    <property type="match status" value="1"/>
</dbReference>
<dbReference type="InterPro" id="IPR007867">
    <property type="entry name" value="GMC_OxRtase_C"/>
</dbReference>
<organism evidence="8 9">
    <name type="scientific">Musa balbisiana</name>
    <name type="common">Banana</name>
    <dbReference type="NCBI Taxonomy" id="52838"/>
    <lineage>
        <taxon>Eukaryota</taxon>
        <taxon>Viridiplantae</taxon>
        <taxon>Streptophyta</taxon>
        <taxon>Embryophyta</taxon>
        <taxon>Tracheophyta</taxon>
        <taxon>Spermatophyta</taxon>
        <taxon>Magnoliopsida</taxon>
        <taxon>Liliopsida</taxon>
        <taxon>Zingiberales</taxon>
        <taxon>Musaceae</taxon>
        <taxon>Musa</taxon>
    </lineage>
</organism>
<feature type="binding site" evidence="3">
    <location>
        <begin position="588"/>
        <end position="589"/>
    </location>
    <ligand>
        <name>FAD</name>
        <dbReference type="ChEBI" id="CHEBI:57692"/>
    </ligand>
</feature>
<feature type="domain" description="Glucose-methanol-choline oxidoreductase N-terminal" evidence="7">
    <location>
        <begin position="340"/>
        <end position="354"/>
    </location>
</feature>
<feature type="binding site" evidence="3">
    <location>
        <begin position="548"/>
        <end position="549"/>
    </location>
    <ligand>
        <name>FAD</name>
        <dbReference type="ChEBI" id="CHEBI:57692"/>
    </ligand>
</feature>
<evidence type="ECO:0000313" key="9">
    <source>
        <dbReference type="Proteomes" id="UP000317650"/>
    </source>
</evidence>
<dbReference type="Pfam" id="PF00732">
    <property type="entry name" value="GMC_oxred_N"/>
    <property type="match status" value="2"/>
</dbReference>
<dbReference type="SUPFAM" id="SSF54373">
    <property type="entry name" value="FAD-linked reductases, C-terminal domain"/>
    <property type="match status" value="1"/>
</dbReference>
<evidence type="ECO:0000256" key="3">
    <source>
        <dbReference type="PIRSR" id="PIRSR000137-2"/>
    </source>
</evidence>
<dbReference type="GO" id="GO:0016614">
    <property type="term" value="F:oxidoreductase activity, acting on CH-OH group of donors"/>
    <property type="evidence" value="ECO:0007669"/>
    <property type="project" value="InterPro"/>
</dbReference>
<dbReference type="InterPro" id="IPR012132">
    <property type="entry name" value="GMC_OxRdtase"/>
</dbReference>
<dbReference type="InterPro" id="IPR000172">
    <property type="entry name" value="GMC_OxRdtase_N"/>
</dbReference>
<dbReference type="Proteomes" id="UP000317650">
    <property type="component" value="Chromosome 3"/>
</dbReference>
<dbReference type="Gene3D" id="3.50.50.60">
    <property type="entry name" value="FAD/NAD(P)-binding domain"/>
    <property type="match status" value="1"/>
</dbReference>
<dbReference type="STRING" id="52838.A0A4S8J914"/>
<dbReference type="EMBL" id="PYDT01000006">
    <property type="protein sequence ID" value="THU57172.1"/>
    <property type="molecule type" value="Genomic_DNA"/>
</dbReference>
<protein>
    <recommendedName>
        <fullName evidence="6 7">Glucose-methanol-choline oxidoreductase N-terminal domain-containing protein</fullName>
    </recommendedName>
</protein>
<reference evidence="8 9" key="1">
    <citation type="journal article" date="2019" name="Nat. Plants">
        <title>Genome sequencing of Musa balbisiana reveals subgenome evolution and function divergence in polyploid bananas.</title>
        <authorList>
            <person name="Yao X."/>
        </authorList>
    </citation>
    <scope>NUCLEOTIDE SEQUENCE [LARGE SCALE GENOMIC DNA]</scope>
    <source>
        <strain evidence="9">cv. DH-PKW</strain>
        <tissue evidence="8">Leaves</tissue>
    </source>
</reference>
<keyword evidence="9" id="KW-1185">Reference proteome</keyword>
<evidence type="ECO:0000256" key="1">
    <source>
        <dbReference type="ARBA" id="ARBA00010790"/>
    </source>
</evidence>
<feature type="binding site" evidence="3">
    <location>
        <position position="577"/>
    </location>
    <ligand>
        <name>FAD</name>
        <dbReference type="ChEBI" id="CHEBI:57692"/>
    </ligand>
</feature>
<dbReference type="PROSITE" id="PS00624">
    <property type="entry name" value="GMC_OXRED_2"/>
    <property type="match status" value="1"/>
</dbReference>
<accession>A0A4S8J914</accession>
<feature type="binding site" evidence="3">
    <location>
        <position position="244"/>
    </location>
    <ligand>
        <name>FAD</name>
        <dbReference type="ChEBI" id="CHEBI:57692"/>
    </ligand>
</feature>
<name>A0A4S8J914_MUSBA</name>
<feature type="binding site" evidence="3">
    <location>
        <begin position="77"/>
        <end position="78"/>
    </location>
    <ligand>
        <name>FAD</name>
        <dbReference type="ChEBI" id="CHEBI:57692"/>
    </ligand>
</feature>
<gene>
    <name evidence="8" type="ORF">C4D60_Mb03t00710</name>
</gene>
<feature type="disulfide bond" evidence="4">
    <location>
        <begin position="483"/>
        <end position="540"/>
    </location>
</feature>
<dbReference type="Gene3D" id="3.30.410.40">
    <property type="match status" value="1"/>
</dbReference>
<dbReference type="AlphaFoldDB" id="A0A4S8J914"/>
<dbReference type="SUPFAM" id="SSF51905">
    <property type="entry name" value="FAD/NAD(P)-binding domain"/>
    <property type="match status" value="1"/>
</dbReference>
<keyword evidence="2" id="KW-0732">Signal</keyword>
<dbReference type="InterPro" id="IPR051871">
    <property type="entry name" value="GMC_Oxidoreductase-Related"/>
</dbReference>